<accession>A0AAD5IGL4</accession>
<reference evidence="1" key="1">
    <citation type="journal article" date="2022" name="Plant J.">
        <title>Strategies of tolerance reflected in two North American maple genomes.</title>
        <authorList>
            <person name="McEvoy S.L."/>
            <person name="Sezen U.U."/>
            <person name="Trouern-Trend A."/>
            <person name="McMahon S.M."/>
            <person name="Schaberg P.G."/>
            <person name="Yang J."/>
            <person name="Wegrzyn J.L."/>
            <person name="Swenson N.G."/>
        </authorList>
    </citation>
    <scope>NUCLEOTIDE SEQUENCE</scope>
    <source>
        <strain evidence="1">91603</strain>
    </source>
</reference>
<evidence type="ECO:0000313" key="2">
    <source>
        <dbReference type="Proteomes" id="UP001064489"/>
    </source>
</evidence>
<keyword evidence="2" id="KW-1185">Reference proteome</keyword>
<dbReference type="EMBL" id="JAJSOW010000106">
    <property type="protein sequence ID" value="KAI9161943.1"/>
    <property type="molecule type" value="Genomic_DNA"/>
</dbReference>
<protein>
    <submittedName>
        <fullName evidence="1">Uncharacterized protein</fullName>
    </submittedName>
</protein>
<dbReference type="AlphaFoldDB" id="A0AAD5IGL4"/>
<dbReference type="Proteomes" id="UP001064489">
    <property type="component" value="Chromosome 2"/>
</dbReference>
<organism evidence="1 2">
    <name type="scientific">Acer negundo</name>
    <name type="common">Box elder</name>
    <dbReference type="NCBI Taxonomy" id="4023"/>
    <lineage>
        <taxon>Eukaryota</taxon>
        <taxon>Viridiplantae</taxon>
        <taxon>Streptophyta</taxon>
        <taxon>Embryophyta</taxon>
        <taxon>Tracheophyta</taxon>
        <taxon>Spermatophyta</taxon>
        <taxon>Magnoliopsida</taxon>
        <taxon>eudicotyledons</taxon>
        <taxon>Gunneridae</taxon>
        <taxon>Pentapetalae</taxon>
        <taxon>rosids</taxon>
        <taxon>malvids</taxon>
        <taxon>Sapindales</taxon>
        <taxon>Sapindaceae</taxon>
        <taxon>Hippocastanoideae</taxon>
        <taxon>Acereae</taxon>
        <taxon>Acer</taxon>
    </lineage>
</organism>
<proteinExistence type="predicted"/>
<comment type="caution">
    <text evidence="1">The sequence shown here is derived from an EMBL/GenBank/DDBJ whole genome shotgun (WGS) entry which is preliminary data.</text>
</comment>
<gene>
    <name evidence="1" type="ORF">LWI28_022227</name>
</gene>
<evidence type="ECO:0000313" key="1">
    <source>
        <dbReference type="EMBL" id="KAI9161943.1"/>
    </source>
</evidence>
<reference evidence="1" key="2">
    <citation type="submission" date="2023-02" db="EMBL/GenBank/DDBJ databases">
        <authorList>
            <person name="Swenson N.G."/>
            <person name="Wegrzyn J.L."/>
            <person name="Mcevoy S.L."/>
        </authorList>
    </citation>
    <scope>NUCLEOTIDE SEQUENCE</scope>
    <source>
        <strain evidence="1">91603</strain>
        <tissue evidence="1">Leaf</tissue>
    </source>
</reference>
<name>A0AAD5IGL4_ACENE</name>
<sequence length="77" mass="8724">MSERIRKSSDFRATINRSEFGGSSSEACSIRRTQLEYFDTIMNPYFTHDARESPKPLQGVLLEKATESVSEAVGHLR</sequence>